<keyword evidence="2" id="KW-1185">Reference proteome</keyword>
<organism evidence="1 2">
    <name type="scientific">Kitasatospora putterlickiae</name>
    <dbReference type="NCBI Taxonomy" id="221725"/>
    <lineage>
        <taxon>Bacteria</taxon>
        <taxon>Bacillati</taxon>
        <taxon>Actinomycetota</taxon>
        <taxon>Actinomycetes</taxon>
        <taxon>Kitasatosporales</taxon>
        <taxon>Streptomycetaceae</taxon>
        <taxon>Kitasatospora</taxon>
    </lineage>
</organism>
<name>A0ABN1YCA8_9ACTN</name>
<dbReference type="Proteomes" id="UP001499863">
    <property type="component" value="Unassembled WGS sequence"/>
</dbReference>
<evidence type="ECO:0000313" key="2">
    <source>
        <dbReference type="Proteomes" id="UP001499863"/>
    </source>
</evidence>
<protein>
    <submittedName>
        <fullName evidence="1">Uncharacterized protein</fullName>
    </submittedName>
</protein>
<proteinExistence type="predicted"/>
<gene>
    <name evidence="1" type="ORF">GCM10009639_49180</name>
</gene>
<reference evidence="1 2" key="1">
    <citation type="journal article" date="2019" name="Int. J. Syst. Evol. Microbiol.">
        <title>The Global Catalogue of Microorganisms (GCM) 10K type strain sequencing project: providing services to taxonomists for standard genome sequencing and annotation.</title>
        <authorList>
            <consortium name="The Broad Institute Genomics Platform"/>
            <consortium name="The Broad Institute Genome Sequencing Center for Infectious Disease"/>
            <person name="Wu L."/>
            <person name="Ma J."/>
        </authorList>
    </citation>
    <scope>NUCLEOTIDE SEQUENCE [LARGE SCALE GENOMIC DNA]</scope>
    <source>
        <strain evidence="1 2">JCM 12393</strain>
    </source>
</reference>
<accession>A0ABN1YCA8</accession>
<evidence type="ECO:0000313" key="1">
    <source>
        <dbReference type="EMBL" id="GAA1403817.1"/>
    </source>
</evidence>
<comment type="caution">
    <text evidence="1">The sequence shown here is derived from an EMBL/GenBank/DDBJ whole genome shotgun (WGS) entry which is preliminary data.</text>
</comment>
<sequence>MLNLRLDPSDVSRYPWQWSRSGWRCGPSWAEPYDHPMTDARAITDGTRTALITSATVTGSDKSGAFPVLIDAETYDSTLAAARAERDD</sequence>
<dbReference type="EMBL" id="BAAAKJ010000261">
    <property type="protein sequence ID" value="GAA1403817.1"/>
    <property type="molecule type" value="Genomic_DNA"/>
</dbReference>